<dbReference type="SMART" id="SM00534">
    <property type="entry name" value="MUTSac"/>
    <property type="match status" value="1"/>
</dbReference>
<dbReference type="GO" id="GO:0006298">
    <property type="term" value="P:mismatch repair"/>
    <property type="evidence" value="ECO:0007669"/>
    <property type="project" value="InterPro"/>
</dbReference>
<dbReference type="Pfam" id="PF00488">
    <property type="entry name" value="MutS_V"/>
    <property type="match status" value="1"/>
</dbReference>
<evidence type="ECO:0000256" key="6">
    <source>
        <dbReference type="ARBA" id="ARBA00023204"/>
    </source>
</evidence>
<comment type="caution">
    <text evidence="10">The sequence shown here is derived from an EMBL/GenBank/DDBJ whole genome shotgun (WGS) entry which is preliminary data.</text>
</comment>
<name>A0AAW0GCR7_9APHY</name>
<dbReference type="InterPro" id="IPR045076">
    <property type="entry name" value="MutS"/>
</dbReference>
<dbReference type="GO" id="GO:0140664">
    <property type="term" value="F:ATP-dependent DNA damage sensor activity"/>
    <property type="evidence" value="ECO:0007669"/>
    <property type="project" value="InterPro"/>
</dbReference>
<dbReference type="AlphaFoldDB" id="A0AAW0GCR7"/>
<feature type="domain" description="DNA mismatch repair proteins mutS family" evidence="9">
    <location>
        <begin position="830"/>
        <end position="846"/>
    </location>
</feature>
<keyword evidence="4" id="KW-0067">ATP-binding</keyword>
<dbReference type="GO" id="GO:0030983">
    <property type="term" value="F:mismatched DNA binding"/>
    <property type="evidence" value="ECO:0007669"/>
    <property type="project" value="InterPro"/>
</dbReference>
<evidence type="ECO:0000256" key="5">
    <source>
        <dbReference type="ARBA" id="ARBA00023125"/>
    </source>
</evidence>
<evidence type="ECO:0000256" key="4">
    <source>
        <dbReference type="ARBA" id="ARBA00022840"/>
    </source>
</evidence>
<sequence>MLQHKVANLLLLTPHCKLAISDSESIDSAFRSLPPPPDTHPTHHQHTPTITRYPISPIPSVQTPHLAHPYSPLLPHQTPISYIPLLHLQMPHLLLPLCLPHPNVPEDVSPLPYPLRNSISPIPLPCPDTSPNPLTSDFRYRAAAGSRPFTLGIRPPSSRVDNGLFGLNGVGYKVGIVGQTETAALKKAGDTRNELFSRELTNLYTAATYVDHLGSADDIDSTSIAPLVCLVEELRGGLGVDEKVSIGMVAVSPSTGDVVWDHFDDNHMRTELETRMVHTTPSEVLLPEDKLSKPTEKMLSYFTAHSTAEHKIRTERYDGVLTYTDAFSYLTKFYKDKSEDAAASENIKSGRLMAAISDFPKCVVIALAHVVRYLSKFEVADALLETNFFSKFTERTHMLLNGNTLTNLEIYRNETDFKKNGSLMWILDHTTSKFGARMLRDWVGRPLTDPSILKERTDAIEEILATSSAKLTTLRTLLRNSPDLARGLCRIQYGKCTPQELATLLPAFHKIAVAFRAQDNPGFKSPLLNGIISALPKLKEPMEALLSDVDLAMAKEGHKDKMWRDLEKYPDLDSLTVNLEVNESELIEELKNIRKVLKKPALRYTSWMMEEYVIEVRKDENRDIPTDWILLSSTKIVRRWRTPKVRELVDQKAQLQEALAIESNRIYQLFLQKIASKHYAIFRDAVNKLAVADCLLSLALVALQPGYVRPKFSEEGDVLEIIDGRHPMVEALRDEPFVPNTVIMGDKEPRSKIITGPNMGGKSSTVRMVALCAIMAQIGSYVPAASMRMSMVDGILIRMGASDELARGRSTFMVEMQETSEILQLATKKSLVILDELGRGTSTFDGMAVASAVLQYLIQTVECKTLFITHYPQVATDLEKKFPSRIENRHMGFAEDTRIDGTREVTFLYKLMRGLAVDSFGVECARLAGVPESILETASQKASTMKDQVESRINRNKLRKCLQLLDGLPDQSAAIKLQELKTMLI</sequence>
<protein>
    <recommendedName>
        <fullName evidence="8">MutS protein homolog 3</fullName>
    </recommendedName>
</protein>
<evidence type="ECO:0000256" key="7">
    <source>
        <dbReference type="ARBA" id="ARBA00023242"/>
    </source>
</evidence>
<dbReference type="Pfam" id="PF05188">
    <property type="entry name" value="MutS_II"/>
    <property type="match status" value="1"/>
</dbReference>
<organism evidence="10 11">
    <name type="scientific">Cerrena zonata</name>
    <dbReference type="NCBI Taxonomy" id="2478898"/>
    <lineage>
        <taxon>Eukaryota</taxon>
        <taxon>Fungi</taxon>
        <taxon>Dikarya</taxon>
        <taxon>Basidiomycota</taxon>
        <taxon>Agaricomycotina</taxon>
        <taxon>Agaricomycetes</taxon>
        <taxon>Polyporales</taxon>
        <taxon>Cerrenaceae</taxon>
        <taxon>Cerrena</taxon>
    </lineage>
</organism>
<dbReference type="InterPro" id="IPR007696">
    <property type="entry name" value="DNA_mismatch_repair_MutS_core"/>
</dbReference>
<evidence type="ECO:0000256" key="3">
    <source>
        <dbReference type="ARBA" id="ARBA00022763"/>
    </source>
</evidence>
<dbReference type="InterPro" id="IPR027417">
    <property type="entry name" value="P-loop_NTPase"/>
</dbReference>
<dbReference type="Gene3D" id="3.30.420.110">
    <property type="entry name" value="MutS, connector domain"/>
    <property type="match status" value="1"/>
</dbReference>
<dbReference type="InterPro" id="IPR007860">
    <property type="entry name" value="DNA_mmatch_repair_MutS_con_dom"/>
</dbReference>
<evidence type="ECO:0000256" key="2">
    <source>
        <dbReference type="ARBA" id="ARBA00022741"/>
    </source>
</evidence>
<dbReference type="InterPro" id="IPR000432">
    <property type="entry name" value="DNA_mismatch_repair_MutS_C"/>
</dbReference>
<dbReference type="GO" id="GO:0005634">
    <property type="term" value="C:nucleus"/>
    <property type="evidence" value="ECO:0007669"/>
    <property type="project" value="UniProtKB-SubCell"/>
</dbReference>
<keyword evidence="11" id="KW-1185">Reference proteome</keyword>
<evidence type="ECO:0000313" key="10">
    <source>
        <dbReference type="EMBL" id="KAK7689134.1"/>
    </source>
</evidence>
<dbReference type="PANTHER" id="PTHR11361">
    <property type="entry name" value="DNA MISMATCH REPAIR PROTEIN MUTS FAMILY MEMBER"/>
    <property type="match status" value="1"/>
</dbReference>
<accession>A0AAW0GCR7</accession>
<dbReference type="Proteomes" id="UP001385951">
    <property type="component" value="Unassembled WGS sequence"/>
</dbReference>
<evidence type="ECO:0000256" key="8">
    <source>
        <dbReference type="ARBA" id="ARBA00029792"/>
    </source>
</evidence>
<keyword evidence="7" id="KW-0539">Nucleus</keyword>
<dbReference type="InterPro" id="IPR036678">
    <property type="entry name" value="MutS_con_dom_sf"/>
</dbReference>
<reference evidence="10 11" key="1">
    <citation type="submission" date="2022-09" db="EMBL/GenBank/DDBJ databases">
        <authorList>
            <person name="Palmer J.M."/>
        </authorList>
    </citation>
    <scope>NUCLEOTIDE SEQUENCE [LARGE SCALE GENOMIC DNA]</scope>
    <source>
        <strain evidence="10 11">DSM 7382</strain>
    </source>
</reference>
<dbReference type="GO" id="GO:0005524">
    <property type="term" value="F:ATP binding"/>
    <property type="evidence" value="ECO:0007669"/>
    <property type="project" value="UniProtKB-KW"/>
</dbReference>
<dbReference type="InterPro" id="IPR017261">
    <property type="entry name" value="DNA_mismatch_repair_MutS/MSH"/>
</dbReference>
<evidence type="ECO:0000256" key="1">
    <source>
        <dbReference type="ARBA" id="ARBA00004123"/>
    </source>
</evidence>
<dbReference type="Pfam" id="PF05192">
    <property type="entry name" value="MutS_III"/>
    <property type="match status" value="1"/>
</dbReference>
<dbReference type="EMBL" id="JASBNA010000009">
    <property type="protein sequence ID" value="KAK7689134.1"/>
    <property type="molecule type" value="Genomic_DNA"/>
</dbReference>
<dbReference type="PIRSF" id="PIRSF037677">
    <property type="entry name" value="DNA_mis_repair_Msh6"/>
    <property type="match status" value="1"/>
</dbReference>
<dbReference type="InterPro" id="IPR036187">
    <property type="entry name" value="DNA_mismatch_repair_MutS_sf"/>
</dbReference>
<evidence type="ECO:0000259" key="9">
    <source>
        <dbReference type="PROSITE" id="PS00486"/>
    </source>
</evidence>
<comment type="subcellular location">
    <subcellularLocation>
        <location evidence="1">Nucleus</location>
    </subcellularLocation>
</comment>
<dbReference type="InterPro" id="IPR007861">
    <property type="entry name" value="DNA_mismatch_repair_MutS_clamp"/>
</dbReference>
<keyword evidence="5" id="KW-0238">DNA-binding</keyword>
<dbReference type="Gene3D" id="3.40.1170.10">
    <property type="entry name" value="DNA repair protein MutS, domain I"/>
    <property type="match status" value="1"/>
</dbReference>
<dbReference type="Pfam" id="PF05190">
    <property type="entry name" value="MutS_IV"/>
    <property type="match status" value="1"/>
</dbReference>
<keyword evidence="2" id="KW-0547">Nucleotide-binding</keyword>
<dbReference type="SUPFAM" id="SSF53150">
    <property type="entry name" value="DNA repair protein MutS, domain II"/>
    <property type="match status" value="1"/>
</dbReference>
<dbReference type="SUPFAM" id="SSF48334">
    <property type="entry name" value="DNA repair protein MutS, domain III"/>
    <property type="match status" value="1"/>
</dbReference>
<dbReference type="PANTHER" id="PTHR11361:SF122">
    <property type="entry name" value="DNA MISMATCH REPAIR PROTEIN MSH3"/>
    <property type="match status" value="1"/>
</dbReference>
<dbReference type="SMART" id="SM00533">
    <property type="entry name" value="MUTSd"/>
    <property type="match status" value="1"/>
</dbReference>
<dbReference type="PROSITE" id="PS00486">
    <property type="entry name" value="DNA_MISMATCH_REPAIR_2"/>
    <property type="match status" value="1"/>
</dbReference>
<gene>
    <name evidence="10" type="ORF">QCA50_007825</name>
</gene>
<dbReference type="InterPro" id="IPR016151">
    <property type="entry name" value="DNA_mismatch_repair_MutS_N"/>
</dbReference>
<dbReference type="Gene3D" id="3.40.50.300">
    <property type="entry name" value="P-loop containing nucleotide triphosphate hydrolases"/>
    <property type="match status" value="1"/>
</dbReference>
<proteinExistence type="predicted"/>
<dbReference type="Gene3D" id="1.10.1420.10">
    <property type="match status" value="2"/>
</dbReference>
<dbReference type="GO" id="GO:0006312">
    <property type="term" value="P:mitotic recombination"/>
    <property type="evidence" value="ECO:0007669"/>
    <property type="project" value="TreeGrafter"/>
</dbReference>
<dbReference type="SUPFAM" id="SSF52540">
    <property type="entry name" value="P-loop containing nucleoside triphosphate hydrolases"/>
    <property type="match status" value="1"/>
</dbReference>
<keyword evidence="3" id="KW-0227">DNA damage</keyword>
<evidence type="ECO:0000313" key="11">
    <source>
        <dbReference type="Proteomes" id="UP001385951"/>
    </source>
</evidence>
<keyword evidence="6" id="KW-0234">DNA repair</keyword>